<dbReference type="AlphaFoldDB" id="A0A1X0SG09"/>
<dbReference type="OMA" id="SPQQEHC"/>
<name>A0A1X0SG09_RHIZD</name>
<protein>
    <submittedName>
        <fullName evidence="2">Uncharacterized protein</fullName>
    </submittedName>
</protein>
<proteinExistence type="predicted"/>
<evidence type="ECO:0000256" key="1">
    <source>
        <dbReference type="SAM" id="MobiDB-lite"/>
    </source>
</evidence>
<evidence type="ECO:0000313" key="3">
    <source>
        <dbReference type="Proteomes" id="UP000242381"/>
    </source>
</evidence>
<feature type="region of interest" description="Disordered" evidence="1">
    <location>
        <begin position="104"/>
        <end position="134"/>
    </location>
</feature>
<accession>A0A1X0SG09</accession>
<dbReference type="EMBL" id="KV921260">
    <property type="protein sequence ID" value="ORE23193.1"/>
    <property type="molecule type" value="Genomic_DNA"/>
</dbReference>
<gene>
    <name evidence="2" type="ORF">BCV71DRAFT_252537</name>
</gene>
<reference evidence="2 3" key="1">
    <citation type="journal article" date="2016" name="Proc. Natl. Acad. Sci. U.S.A.">
        <title>Lipid metabolic changes in an early divergent fungus govern the establishment of a mutualistic symbiosis with endobacteria.</title>
        <authorList>
            <person name="Lastovetsky O.A."/>
            <person name="Gaspar M.L."/>
            <person name="Mondo S.J."/>
            <person name="LaButti K.M."/>
            <person name="Sandor L."/>
            <person name="Grigoriev I.V."/>
            <person name="Henry S.A."/>
            <person name="Pawlowska T.E."/>
        </authorList>
    </citation>
    <scope>NUCLEOTIDE SEQUENCE [LARGE SCALE GENOMIC DNA]</scope>
    <source>
        <strain evidence="2 3">ATCC 11559</strain>
    </source>
</reference>
<organism evidence="2 3">
    <name type="scientific">Rhizopus microsporus</name>
    <dbReference type="NCBI Taxonomy" id="58291"/>
    <lineage>
        <taxon>Eukaryota</taxon>
        <taxon>Fungi</taxon>
        <taxon>Fungi incertae sedis</taxon>
        <taxon>Mucoromycota</taxon>
        <taxon>Mucoromycotina</taxon>
        <taxon>Mucoromycetes</taxon>
        <taxon>Mucorales</taxon>
        <taxon>Mucorineae</taxon>
        <taxon>Rhizopodaceae</taxon>
        <taxon>Rhizopus</taxon>
    </lineage>
</organism>
<dbReference type="VEuPathDB" id="FungiDB:BCV72DRAFT_308198"/>
<sequence>MVSKSEIETDFQSVSDLRGLPFSDRLEHKHWCGVMDKSSISERFTELDIYSSEFVLREIATTNSSTQSSSIYCNPYFANSDPILQGKSSSSLAKHYLTIPENSRPIDFSADQRSTLPLPPPCSSSQPNSTEKHFQSLAKRFKRFLHSISTPRPKSSFSSSSSYSFSN</sequence>
<dbReference type="Proteomes" id="UP000242381">
    <property type="component" value="Unassembled WGS sequence"/>
</dbReference>
<evidence type="ECO:0000313" key="2">
    <source>
        <dbReference type="EMBL" id="ORE23193.1"/>
    </source>
</evidence>